<dbReference type="SUPFAM" id="SSF50341">
    <property type="entry name" value="CheW-like"/>
    <property type="match status" value="3"/>
</dbReference>
<dbReference type="eggNOG" id="COG0835">
    <property type="taxonomic scope" value="Bacteria"/>
</dbReference>
<keyword evidence="4" id="KW-1185">Reference proteome</keyword>
<dbReference type="PANTHER" id="PTHR22617">
    <property type="entry name" value="CHEMOTAXIS SENSOR HISTIDINE KINASE-RELATED"/>
    <property type="match status" value="1"/>
</dbReference>
<dbReference type="InterPro" id="IPR036061">
    <property type="entry name" value="CheW-like_dom_sf"/>
</dbReference>
<feature type="domain" description="CheW-like" evidence="2">
    <location>
        <begin position="152"/>
        <end position="298"/>
    </location>
</feature>
<reference evidence="3 4" key="1">
    <citation type="submission" date="2009-01" db="EMBL/GenBank/DDBJ databases">
        <title>Complete sequence of chromosome of Methylobacterium nodulans ORS 2060.</title>
        <authorList>
            <consortium name="US DOE Joint Genome Institute"/>
            <person name="Lucas S."/>
            <person name="Copeland A."/>
            <person name="Lapidus A."/>
            <person name="Glavina del Rio T."/>
            <person name="Dalin E."/>
            <person name="Tice H."/>
            <person name="Bruce D."/>
            <person name="Goodwin L."/>
            <person name="Pitluck S."/>
            <person name="Sims D."/>
            <person name="Brettin T."/>
            <person name="Detter J.C."/>
            <person name="Han C."/>
            <person name="Larimer F."/>
            <person name="Land M."/>
            <person name="Hauser L."/>
            <person name="Kyrpides N."/>
            <person name="Ivanova N."/>
            <person name="Marx C.J."/>
            <person name="Richardson P."/>
        </authorList>
    </citation>
    <scope>NUCLEOTIDE SEQUENCE [LARGE SCALE GENOMIC DNA]</scope>
    <source>
        <strain evidence="4">LMG 21967 / CNCM I-2342 / ORS 2060</strain>
    </source>
</reference>
<dbReference type="GO" id="GO:0006935">
    <property type="term" value="P:chemotaxis"/>
    <property type="evidence" value="ECO:0007669"/>
    <property type="project" value="InterPro"/>
</dbReference>
<dbReference type="InterPro" id="IPR002545">
    <property type="entry name" value="CheW-lke_dom"/>
</dbReference>
<dbReference type="PROSITE" id="PS50851">
    <property type="entry name" value="CHEW"/>
    <property type="match status" value="3"/>
</dbReference>
<dbReference type="Pfam" id="PF01584">
    <property type="entry name" value="CheW"/>
    <property type="match status" value="3"/>
</dbReference>
<name>B8IF82_METNO</name>
<dbReference type="SMART" id="SM00260">
    <property type="entry name" value="CheW"/>
    <property type="match status" value="3"/>
</dbReference>
<evidence type="ECO:0000259" key="2">
    <source>
        <dbReference type="PROSITE" id="PS50851"/>
    </source>
</evidence>
<gene>
    <name evidence="3" type="ordered locus">Mnod_0761</name>
</gene>
<dbReference type="KEGG" id="mno:Mnod_0761"/>
<dbReference type="Gene3D" id="2.40.50.180">
    <property type="entry name" value="CheA-289, Domain 4"/>
    <property type="match status" value="3"/>
</dbReference>
<dbReference type="EMBL" id="CP001349">
    <property type="protein sequence ID" value="ACL55793.1"/>
    <property type="molecule type" value="Genomic_DNA"/>
</dbReference>
<sequence length="475" mass="48437">MPDPAQASPGSGERALVVALGRDRLALPGARIRAILRPPALTRLPGLPPALAGLAHLRGLPLPVLDLRRLLNREDDPAGAAGRMVVADAGEPVGLMVDRVIGLTGRSPDADAGAELLDLPQLVAAAFPHPARPWRAETGRAAPTGQSSAAGRVALIDLRVAGRPYALPLDGVAEVTTLPPDWQPDPEAGPVALGPMQWRGGRLPLLWLAGLLGIAADGPAAGTHAAAGARVVVVRSGGVGLVVDSLGPVFRLAPEAIDPLPPVLRRTGRGTVAAIARLGDGDLVPILSLDRLLAGVVPAAEAARSGQTDGEARAARPEAVLVIAVAGERYGLPAAAVTAVLRLPAAITRLPHAPACVAGLVALRGAAVPVIDLRRRLGRPAGTDPRSRIIALEVGGQRMGLLVDEVSRLRHLETGAIRPPPEGLDAAVTRAAALGTGDLLPLLDPSGLLDAAWSESPGRGPGGLRRWARAAGTAS</sequence>
<evidence type="ECO:0000256" key="1">
    <source>
        <dbReference type="SAM" id="MobiDB-lite"/>
    </source>
</evidence>
<proteinExistence type="predicted"/>
<feature type="region of interest" description="Disordered" evidence="1">
    <location>
        <begin position="454"/>
        <end position="475"/>
    </location>
</feature>
<organism evidence="3 4">
    <name type="scientific">Methylobacterium nodulans (strain LMG 21967 / CNCM I-2342 / ORS 2060)</name>
    <dbReference type="NCBI Taxonomy" id="460265"/>
    <lineage>
        <taxon>Bacteria</taxon>
        <taxon>Pseudomonadati</taxon>
        <taxon>Pseudomonadota</taxon>
        <taxon>Alphaproteobacteria</taxon>
        <taxon>Hyphomicrobiales</taxon>
        <taxon>Methylobacteriaceae</taxon>
        <taxon>Methylobacterium</taxon>
    </lineage>
</organism>
<dbReference type="GO" id="GO:0007165">
    <property type="term" value="P:signal transduction"/>
    <property type="evidence" value="ECO:0007669"/>
    <property type="project" value="InterPro"/>
</dbReference>
<accession>B8IF82</accession>
<dbReference type="InterPro" id="IPR039315">
    <property type="entry name" value="CheW"/>
</dbReference>
<protein>
    <submittedName>
        <fullName evidence="3">CheW protein</fullName>
    </submittedName>
</protein>
<dbReference type="STRING" id="460265.Mnod_0761"/>
<dbReference type="RefSeq" id="WP_015927498.1">
    <property type="nucleotide sequence ID" value="NC_011894.1"/>
</dbReference>
<dbReference type="PANTHER" id="PTHR22617:SF23">
    <property type="entry name" value="CHEMOTAXIS PROTEIN CHEW"/>
    <property type="match status" value="1"/>
</dbReference>
<evidence type="ECO:0000313" key="3">
    <source>
        <dbReference type="EMBL" id="ACL55793.1"/>
    </source>
</evidence>
<dbReference type="OrthoDB" id="3291462at2"/>
<dbReference type="AlphaFoldDB" id="B8IF82"/>
<feature type="domain" description="CheW-like" evidence="2">
    <location>
        <begin position="317"/>
        <end position="454"/>
    </location>
</feature>
<dbReference type="Proteomes" id="UP000008207">
    <property type="component" value="Chromosome"/>
</dbReference>
<evidence type="ECO:0000313" key="4">
    <source>
        <dbReference type="Proteomes" id="UP000008207"/>
    </source>
</evidence>
<dbReference type="Gene3D" id="2.30.30.40">
    <property type="entry name" value="SH3 Domains"/>
    <property type="match status" value="2"/>
</dbReference>
<dbReference type="GO" id="GO:0005829">
    <property type="term" value="C:cytosol"/>
    <property type="evidence" value="ECO:0007669"/>
    <property type="project" value="TreeGrafter"/>
</dbReference>
<feature type="domain" description="CheW-like" evidence="2">
    <location>
        <begin position="12"/>
        <end position="156"/>
    </location>
</feature>
<dbReference type="HOGENOM" id="CLU_040928_0_0_5"/>